<comment type="caution">
    <text evidence="1">The sequence shown here is derived from an EMBL/GenBank/DDBJ whole genome shotgun (WGS) entry which is preliminary data.</text>
</comment>
<reference evidence="1" key="1">
    <citation type="submission" date="2021-06" db="EMBL/GenBank/DDBJ databases">
        <authorList>
            <person name="Kallberg Y."/>
            <person name="Tangrot J."/>
            <person name="Rosling A."/>
        </authorList>
    </citation>
    <scope>NUCLEOTIDE SEQUENCE</scope>
    <source>
        <strain evidence="1">CL356</strain>
    </source>
</reference>
<gene>
    <name evidence="1" type="ORF">ACOLOM_LOCUS426</name>
</gene>
<dbReference type="EMBL" id="CAJVPT010000439">
    <property type="protein sequence ID" value="CAG8444480.1"/>
    <property type="molecule type" value="Genomic_DNA"/>
</dbReference>
<sequence length="136" mass="15774">MARETSIALKTIMSFSSDGRQKQRISDLEDETPLIQSEEYAESSSTSSRQLPQQRRRQRQPQSNMGKSPQLKSRTISFHASVKDKFPPNVVRNQKYSLITFFPLVFYEQFHVFINLYFLLVALSQFIPPLKIGTKD</sequence>
<proteinExistence type="predicted"/>
<dbReference type="Proteomes" id="UP000789525">
    <property type="component" value="Unassembled WGS sequence"/>
</dbReference>
<accession>A0ACA9K067</accession>
<evidence type="ECO:0000313" key="1">
    <source>
        <dbReference type="EMBL" id="CAG8444480.1"/>
    </source>
</evidence>
<name>A0ACA9K067_9GLOM</name>
<evidence type="ECO:0000313" key="2">
    <source>
        <dbReference type="Proteomes" id="UP000789525"/>
    </source>
</evidence>
<protein>
    <submittedName>
        <fullName evidence="1">1403_t:CDS:1</fullName>
    </submittedName>
</protein>
<organism evidence="1 2">
    <name type="scientific">Acaulospora colombiana</name>
    <dbReference type="NCBI Taxonomy" id="27376"/>
    <lineage>
        <taxon>Eukaryota</taxon>
        <taxon>Fungi</taxon>
        <taxon>Fungi incertae sedis</taxon>
        <taxon>Mucoromycota</taxon>
        <taxon>Glomeromycotina</taxon>
        <taxon>Glomeromycetes</taxon>
        <taxon>Diversisporales</taxon>
        <taxon>Acaulosporaceae</taxon>
        <taxon>Acaulospora</taxon>
    </lineage>
</organism>
<keyword evidence="2" id="KW-1185">Reference proteome</keyword>